<proteinExistence type="inferred from homology"/>
<dbReference type="Pfam" id="PF23414">
    <property type="entry name" value="Beta-prop_EML_2"/>
    <property type="match status" value="1"/>
</dbReference>
<evidence type="ECO:0000256" key="2">
    <source>
        <dbReference type="ARBA" id="ARBA00022574"/>
    </source>
</evidence>
<dbReference type="CDD" id="cd00200">
    <property type="entry name" value="WD40"/>
    <property type="match status" value="1"/>
</dbReference>
<feature type="repeat" description="WD" evidence="6">
    <location>
        <begin position="207"/>
        <end position="229"/>
    </location>
</feature>
<dbReference type="PANTHER" id="PTHR44090">
    <property type="entry name" value="WD REPEAT-CONTAINING PROTEIN 61"/>
    <property type="match status" value="1"/>
</dbReference>
<feature type="signal peptide" evidence="7">
    <location>
        <begin position="1"/>
        <end position="22"/>
    </location>
</feature>
<dbReference type="PROSITE" id="PS00678">
    <property type="entry name" value="WD_REPEATS_1"/>
    <property type="match status" value="1"/>
</dbReference>
<keyword evidence="10" id="KW-1185">Reference proteome</keyword>
<dbReference type="GO" id="GO:0006412">
    <property type="term" value="P:translation"/>
    <property type="evidence" value="ECO:0007669"/>
    <property type="project" value="InterPro"/>
</dbReference>
<dbReference type="NCBIfam" id="TIGR01031">
    <property type="entry name" value="rpmF_bact"/>
    <property type="match status" value="1"/>
</dbReference>
<evidence type="ECO:0000256" key="3">
    <source>
        <dbReference type="ARBA" id="ARBA00022737"/>
    </source>
</evidence>
<dbReference type="PROSITE" id="PS50082">
    <property type="entry name" value="WD_REPEATS_2"/>
    <property type="match status" value="2"/>
</dbReference>
<evidence type="ECO:0000313" key="9">
    <source>
        <dbReference type="EMBL" id="KZZ97185.1"/>
    </source>
</evidence>
<dbReference type="VEuPathDB" id="FungiDB:AAP_00828"/>
<dbReference type="InterPro" id="IPR055442">
    <property type="entry name" value="Beta-prop_EML-like_2nd"/>
</dbReference>
<evidence type="ECO:0000256" key="4">
    <source>
        <dbReference type="ARBA" id="ARBA00022980"/>
    </source>
</evidence>
<gene>
    <name evidence="9" type="ORF">AAP_00828</name>
</gene>
<keyword evidence="5" id="KW-0687">Ribonucleoprotein</keyword>
<dbReference type="InterPro" id="IPR011332">
    <property type="entry name" value="Ribosomal_zn-bd"/>
</dbReference>
<dbReference type="InterPro" id="IPR036322">
    <property type="entry name" value="WD40_repeat_dom_sf"/>
</dbReference>
<evidence type="ECO:0000256" key="6">
    <source>
        <dbReference type="PROSITE-ProRule" id="PRU00221"/>
    </source>
</evidence>
<dbReference type="InterPro" id="IPR002677">
    <property type="entry name" value="Ribosomal_bL32"/>
</dbReference>
<feature type="repeat" description="WD" evidence="6">
    <location>
        <begin position="323"/>
        <end position="364"/>
    </location>
</feature>
<dbReference type="OrthoDB" id="10251741at2759"/>
<dbReference type="SMART" id="SM00320">
    <property type="entry name" value="WD40"/>
    <property type="match status" value="7"/>
</dbReference>
<feature type="domain" description="EML-like second beta-propeller" evidence="8">
    <location>
        <begin position="203"/>
        <end position="374"/>
    </location>
</feature>
<evidence type="ECO:0000256" key="5">
    <source>
        <dbReference type="ARBA" id="ARBA00023274"/>
    </source>
</evidence>
<dbReference type="AlphaFoldDB" id="A0A168CZ54"/>
<dbReference type="GO" id="GO:0003735">
    <property type="term" value="F:structural constituent of ribosome"/>
    <property type="evidence" value="ECO:0007669"/>
    <property type="project" value="InterPro"/>
</dbReference>
<dbReference type="Gene3D" id="2.130.10.10">
    <property type="entry name" value="YVTN repeat-like/Quinoprotein amine dehydrogenase"/>
    <property type="match status" value="1"/>
</dbReference>
<dbReference type="InterPro" id="IPR015943">
    <property type="entry name" value="WD40/YVTN_repeat-like_dom_sf"/>
</dbReference>
<sequence>MAAISSLSRLLPLSLPLPSLLSTQTLPAIAIHIHIPASLSGIWDSVLRAVPKKKTSYGKKRSRQLAGKALKDTIAINKCPACGAPKRSHLLCPDCVATITITVSSFYHAHPSDIYSLAVTKSHILSVSGASSLNIHSTSQPELPLAQSFTGVHKLGCHHVVTSADGKTAATVGFDGLVRIWSFNGDSWVENTDINSSQRICDIWAPALSDDGQYLAGTTTDGRVKVWDLLDNATQIRELESKGSFGMCISLSSDGAHTATGHQSGNVYVFNNETGRIVHSLSGLVEPVRCVAFSPGGKYIAAAGDSRVIVLYERLSGEQAANFTGHNSWITSLDWSETGEYLLSSSLDGKVKVWSIERNACVATHSESDQAIWSVKWLPRFNRTDRFVTAGANRAITFYREATGA</sequence>
<dbReference type="Pfam" id="PF00400">
    <property type="entry name" value="WD40"/>
    <property type="match status" value="1"/>
</dbReference>
<keyword evidence="4" id="KW-0689">Ribosomal protein</keyword>
<dbReference type="InterPro" id="IPR019775">
    <property type="entry name" value="WD40_repeat_CS"/>
</dbReference>
<feature type="chain" id="PRO_5007896124" evidence="7">
    <location>
        <begin position="23"/>
        <end position="405"/>
    </location>
</feature>
<dbReference type="EMBL" id="AZGZ01000002">
    <property type="protein sequence ID" value="KZZ97185.1"/>
    <property type="molecule type" value="Genomic_DNA"/>
</dbReference>
<dbReference type="InterPro" id="IPR051510">
    <property type="entry name" value="SKI8"/>
</dbReference>
<dbReference type="PROSITE" id="PS50294">
    <property type="entry name" value="WD_REPEATS_REGION"/>
    <property type="match status" value="1"/>
</dbReference>
<dbReference type="GO" id="GO:0005634">
    <property type="term" value="C:nucleus"/>
    <property type="evidence" value="ECO:0007669"/>
    <property type="project" value="TreeGrafter"/>
</dbReference>
<protein>
    <submittedName>
        <fullName evidence="9">WD40 repeat-like-containing domain protein</fullName>
    </submittedName>
</protein>
<evidence type="ECO:0000256" key="7">
    <source>
        <dbReference type="SAM" id="SignalP"/>
    </source>
</evidence>
<keyword evidence="3" id="KW-0677">Repeat</keyword>
<keyword evidence="7" id="KW-0732">Signal</keyword>
<accession>A0A168CZ54</accession>
<comment type="similarity">
    <text evidence="1">Belongs to the bacterial ribosomal protein bL32 family.</text>
</comment>
<name>A0A168CZ54_9EURO</name>
<dbReference type="InterPro" id="IPR001680">
    <property type="entry name" value="WD40_rpt"/>
</dbReference>
<dbReference type="GO" id="GO:0015934">
    <property type="term" value="C:large ribosomal subunit"/>
    <property type="evidence" value="ECO:0007669"/>
    <property type="project" value="InterPro"/>
</dbReference>
<keyword evidence="2 6" id="KW-0853">WD repeat</keyword>
<dbReference type="Proteomes" id="UP000242877">
    <property type="component" value="Unassembled WGS sequence"/>
</dbReference>
<evidence type="ECO:0000256" key="1">
    <source>
        <dbReference type="ARBA" id="ARBA00008560"/>
    </source>
</evidence>
<dbReference type="SUPFAM" id="SSF57829">
    <property type="entry name" value="Zn-binding ribosomal proteins"/>
    <property type="match status" value="1"/>
</dbReference>
<dbReference type="PANTHER" id="PTHR44090:SF1">
    <property type="entry name" value="SUPERKILLER COMPLEX PROTEIN 8"/>
    <property type="match status" value="1"/>
</dbReference>
<organism evidence="9 10">
    <name type="scientific">Ascosphaera apis ARSEF 7405</name>
    <dbReference type="NCBI Taxonomy" id="392613"/>
    <lineage>
        <taxon>Eukaryota</taxon>
        <taxon>Fungi</taxon>
        <taxon>Dikarya</taxon>
        <taxon>Ascomycota</taxon>
        <taxon>Pezizomycotina</taxon>
        <taxon>Eurotiomycetes</taxon>
        <taxon>Eurotiomycetidae</taxon>
        <taxon>Onygenales</taxon>
        <taxon>Ascosphaeraceae</taxon>
        <taxon>Ascosphaera</taxon>
    </lineage>
</organism>
<evidence type="ECO:0000313" key="10">
    <source>
        <dbReference type="Proteomes" id="UP000242877"/>
    </source>
</evidence>
<comment type="caution">
    <text evidence="9">The sequence shown here is derived from an EMBL/GenBank/DDBJ whole genome shotgun (WGS) entry which is preliminary data.</text>
</comment>
<dbReference type="SUPFAM" id="SSF50978">
    <property type="entry name" value="WD40 repeat-like"/>
    <property type="match status" value="1"/>
</dbReference>
<reference evidence="9 10" key="1">
    <citation type="journal article" date="2016" name="Genome Biol. Evol.">
        <title>Divergent and convergent evolution of fungal pathogenicity.</title>
        <authorList>
            <person name="Shang Y."/>
            <person name="Xiao G."/>
            <person name="Zheng P."/>
            <person name="Cen K."/>
            <person name="Zhan S."/>
            <person name="Wang C."/>
        </authorList>
    </citation>
    <scope>NUCLEOTIDE SEQUENCE [LARGE SCALE GENOMIC DNA]</scope>
    <source>
        <strain evidence="9 10">ARSEF 7405</strain>
    </source>
</reference>
<evidence type="ECO:0000259" key="8">
    <source>
        <dbReference type="Pfam" id="PF23414"/>
    </source>
</evidence>
<dbReference type="Pfam" id="PF01783">
    <property type="entry name" value="Ribosomal_L32p"/>
    <property type="match status" value="1"/>
</dbReference>